<keyword evidence="1" id="KW-0809">Transit peptide</keyword>
<dbReference type="PROSITE" id="PS01031">
    <property type="entry name" value="SHSP"/>
    <property type="match status" value="1"/>
</dbReference>
<dbReference type="Pfam" id="PF00011">
    <property type="entry name" value="HSP20"/>
    <property type="match status" value="1"/>
</dbReference>
<dbReference type="Gene3D" id="2.60.40.790">
    <property type="match status" value="1"/>
</dbReference>
<organism evidence="6 7">
    <name type="scientific">Lupinus luteus</name>
    <name type="common">European yellow lupine</name>
    <dbReference type="NCBI Taxonomy" id="3873"/>
    <lineage>
        <taxon>Eukaryota</taxon>
        <taxon>Viridiplantae</taxon>
        <taxon>Streptophyta</taxon>
        <taxon>Embryophyta</taxon>
        <taxon>Tracheophyta</taxon>
        <taxon>Spermatophyta</taxon>
        <taxon>Magnoliopsida</taxon>
        <taxon>eudicotyledons</taxon>
        <taxon>Gunneridae</taxon>
        <taxon>Pentapetalae</taxon>
        <taxon>rosids</taxon>
        <taxon>fabids</taxon>
        <taxon>Fabales</taxon>
        <taxon>Fabaceae</taxon>
        <taxon>Papilionoideae</taxon>
        <taxon>50 kb inversion clade</taxon>
        <taxon>genistoids sensu lato</taxon>
        <taxon>core genistoids</taxon>
        <taxon>Genisteae</taxon>
        <taxon>Lupinus</taxon>
    </lineage>
</organism>
<dbReference type="Proteomes" id="UP001497480">
    <property type="component" value="Unassembled WGS sequence"/>
</dbReference>
<comment type="similarity">
    <text evidence="3 4">Belongs to the small heat shock protein (HSP20) family.</text>
</comment>
<gene>
    <name evidence="6" type="ORF">LLUT_LOCUS30460</name>
</gene>
<dbReference type="InterPro" id="IPR044656">
    <property type="entry name" value="HSP14.7/HSP23.5/HSP23.6-like"/>
</dbReference>
<sequence length="205" mass="23371">MASSLVLNRSLSSLLFRSLRPVSSVSRSFNTNAMRQFDDSTDDERNVERSDRSLPRRRDDFFSDVFNPFSSTRSVSHVLNLMDQVIENPFLNASRGIGAGAGFHRGWDAKETEDALVLRVDMPGLGKENVKVSVEQNTLSIKGEGDKEDEDDEENIRRYSSTIDLPEKLYKIDQIKAEMRNGVLKVIVPKMKQEERNDVFNVRIQ</sequence>
<dbReference type="PANTHER" id="PTHR46991">
    <property type="entry name" value="23.5 KDA HEAT SHOCK PROTEIN, MITOCHONDRIAL"/>
    <property type="match status" value="1"/>
</dbReference>
<dbReference type="EMBL" id="CAXHTB010000021">
    <property type="protein sequence ID" value="CAL0329400.1"/>
    <property type="molecule type" value="Genomic_DNA"/>
</dbReference>
<dbReference type="InterPro" id="IPR002068">
    <property type="entry name" value="A-crystallin/Hsp20_dom"/>
</dbReference>
<evidence type="ECO:0000256" key="3">
    <source>
        <dbReference type="PROSITE-ProRule" id="PRU00285"/>
    </source>
</evidence>
<name>A0AAV1Y6I9_LUPLU</name>
<dbReference type="CDD" id="cd06464">
    <property type="entry name" value="ACD_sHsps-like"/>
    <property type="match status" value="1"/>
</dbReference>
<dbReference type="PANTHER" id="PTHR46991:SF11">
    <property type="entry name" value="SMALL HEAT SHOCK PROTEIN HSPF"/>
    <property type="match status" value="1"/>
</dbReference>
<dbReference type="SUPFAM" id="SSF49764">
    <property type="entry name" value="HSP20-like chaperones"/>
    <property type="match status" value="1"/>
</dbReference>
<evidence type="ECO:0000256" key="4">
    <source>
        <dbReference type="RuleBase" id="RU003616"/>
    </source>
</evidence>
<evidence type="ECO:0000259" key="5">
    <source>
        <dbReference type="PROSITE" id="PS01031"/>
    </source>
</evidence>
<evidence type="ECO:0000256" key="2">
    <source>
        <dbReference type="ARBA" id="ARBA00023016"/>
    </source>
</evidence>
<dbReference type="AlphaFoldDB" id="A0AAV1Y6I9"/>
<reference evidence="6 7" key="1">
    <citation type="submission" date="2024-03" db="EMBL/GenBank/DDBJ databases">
        <authorList>
            <person name="Martinez-Hernandez J."/>
        </authorList>
    </citation>
    <scope>NUCLEOTIDE SEQUENCE [LARGE SCALE GENOMIC DNA]</scope>
</reference>
<keyword evidence="2" id="KW-0346">Stress response</keyword>
<comment type="caution">
    <text evidence="6">The sequence shown here is derived from an EMBL/GenBank/DDBJ whole genome shotgun (WGS) entry which is preliminary data.</text>
</comment>
<keyword evidence="7" id="KW-1185">Reference proteome</keyword>
<feature type="domain" description="SHSP" evidence="5">
    <location>
        <begin position="98"/>
        <end position="205"/>
    </location>
</feature>
<protein>
    <recommendedName>
        <fullName evidence="5">SHSP domain-containing protein</fullName>
    </recommendedName>
</protein>
<evidence type="ECO:0000313" key="6">
    <source>
        <dbReference type="EMBL" id="CAL0329400.1"/>
    </source>
</evidence>
<evidence type="ECO:0000313" key="7">
    <source>
        <dbReference type="Proteomes" id="UP001497480"/>
    </source>
</evidence>
<proteinExistence type="inferred from homology"/>
<accession>A0AAV1Y6I9</accession>
<dbReference type="InterPro" id="IPR008978">
    <property type="entry name" value="HSP20-like_chaperone"/>
</dbReference>
<evidence type="ECO:0000256" key="1">
    <source>
        <dbReference type="ARBA" id="ARBA00022946"/>
    </source>
</evidence>